<dbReference type="Proteomes" id="UP000541444">
    <property type="component" value="Unassembled WGS sequence"/>
</dbReference>
<dbReference type="SUPFAM" id="SSF50249">
    <property type="entry name" value="Nucleic acid-binding proteins"/>
    <property type="match status" value="1"/>
</dbReference>
<sequence>LHGKEVVVECKFDGDRIQIHKNGSEIHFFSSCAVSFGLFSFSKSLYRAIRPHCYYFDKVVYAFSKSGSTISSRDEGIVLKDLNSKWEPSDRSGKWLKLKPDYVHASSNLDVLIIGGYYGSGRRGGEVAQFLVGLAEGSAPNLPQTVYSKYNVFISFCRVGTGLSDDELDALVKKLKPYLRKNEYPKKTPSYYEVTNSSKERPDVWIESPEKSIILSITSDIRTIRSEKKKSAKPSSVIRVDVCAKAYTKANGEPSNEEVAKNLVKIEELKKSLPLNSTPPPLKDDMLSQVLGPERQGRV</sequence>
<organism evidence="4 5">
    <name type="scientific">Kingdonia uniflora</name>
    <dbReference type="NCBI Taxonomy" id="39325"/>
    <lineage>
        <taxon>Eukaryota</taxon>
        <taxon>Viridiplantae</taxon>
        <taxon>Streptophyta</taxon>
        <taxon>Embryophyta</taxon>
        <taxon>Tracheophyta</taxon>
        <taxon>Spermatophyta</taxon>
        <taxon>Magnoliopsida</taxon>
        <taxon>Ranunculales</taxon>
        <taxon>Circaeasteraceae</taxon>
        <taxon>Kingdonia</taxon>
    </lineage>
</organism>
<dbReference type="GO" id="GO:0005524">
    <property type="term" value="F:ATP binding"/>
    <property type="evidence" value="ECO:0007669"/>
    <property type="project" value="InterPro"/>
</dbReference>
<accession>A0A7J7MWZ3</accession>
<dbReference type="PROSITE" id="PS00333">
    <property type="entry name" value="DNA_LIGASE_A2"/>
    <property type="match status" value="1"/>
</dbReference>
<evidence type="ECO:0000313" key="4">
    <source>
        <dbReference type="EMBL" id="KAF6159469.1"/>
    </source>
</evidence>
<dbReference type="GO" id="GO:0006303">
    <property type="term" value="P:double-strand break repair via nonhomologous end joining"/>
    <property type="evidence" value="ECO:0007669"/>
    <property type="project" value="TreeGrafter"/>
</dbReference>
<keyword evidence="1" id="KW-0436">Ligase</keyword>
<dbReference type="InterPro" id="IPR012309">
    <property type="entry name" value="DNA_ligase_ATP-dep_C"/>
</dbReference>
<gene>
    <name evidence="4" type="ORF">GIB67_032240</name>
</gene>
<dbReference type="Gene3D" id="3.30.470.30">
    <property type="entry name" value="DNA ligase/mRNA capping enzyme"/>
    <property type="match status" value="2"/>
</dbReference>
<dbReference type="GO" id="GO:0032807">
    <property type="term" value="C:DNA ligase IV complex"/>
    <property type="evidence" value="ECO:0007669"/>
    <property type="project" value="TreeGrafter"/>
</dbReference>
<dbReference type="GO" id="GO:0006310">
    <property type="term" value="P:DNA recombination"/>
    <property type="evidence" value="ECO:0007669"/>
    <property type="project" value="InterPro"/>
</dbReference>
<evidence type="ECO:0000313" key="5">
    <source>
        <dbReference type="Proteomes" id="UP000541444"/>
    </source>
</evidence>
<dbReference type="PANTHER" id="PTHR45997:SF1">
    <property type="entry name" value="DNA LIGASE 4"/>
    <property type="match status" value="1"/>
</dbReference>
<feature type="domain" description="ATP-dependent DNA ligase family profile" evidence="3">
    <location>
        <begin position="69"/>
        <end position="136"/>
    </location>
</feature>
<dbReference type="FunFam" id="2.40.50.140:FF:000173">
    <property type="entry name" value="DNA ligase"/>
    <property type="match status" value="1"/>
</dbReference>
<dbReference type="InterPro" id="IPR029710">
    <property type="entry name" value="LIG4"/>
</dbReference>
<evidence type="ECO:0000256" key="2">
    <source>
        <dbReference type="SAM" id="MobiDB-lite"/>
    </source>
</evidence>
<comment type="caution">
    <text evidence="4">The sequence shown here is derived from an EMBL/GenBank/DDBJ whole genome shotgun (WGS) entry which is preliminary data.</text>
</comment>
<dbReference type="PANTHER" id="PTHR45997">
    <property type="entry name" value="DNA LIGASE 4"/>
    <property type="match status" value="1"/>
</dbReference>
<dbReference type="InterPro" id="IPR012340">
    <property type="entry name" value="NA-bd_OB-fold"/>
</dbReference>
<dbReference type="EMBL" id="JACGCM010001193">
    <property type="protein sequence ID" value="KAF6159469.1"/>
    <property type="molecule type" value="Genomic_DNA"/>
</dbReference>
<dbReference type="Pfam" id="PF04679">
    <property type="entry name" value="DNA_ligase_A_C"/>
    <property type="match status" value="1"/>
</dbReference>
<dbReference type="InterPro" id="IPR016059">
    <property type="entry name" value="DNA_ligase_ATP-dep_CS"/>
</dbReference>
<evidence type="ECO:0000256" key="1">
    <source>
        <dbReference type="ARBA" id="ARBA00022598"/>
    </source>
</evidence>
<dbReference type="GO" id="GO:0003677">
    <property type="term" value="F:DNA binding"/>
    <property type="evidence" value="ECO:0007669"/>
    <property type="project" value="InterPro"/>
</dbReference>
<dbReference type="SUPFAM" id="SSF56091">
    <property type="entry name" value="DNA ligase/mRNA capping enzyme, catalytic domain"/>
    <property type="match status" value="1"/>
</dbReference>
<feature type="region of interest" description="Disordered" evidence="2">
    <location>
        <begin position="272"/>
        <end position="299"/>
    </location>
</feature>
<proteinExistence type="predicted"/>
<dbReference type="GO" id="GO:0003910">
    <property type="term" value="F:DNA ligase (ATP) activity"/>
    <property type="evidence" value="ECO:0007669"/>
    <property type="project" value="InterPro"/>
</dbReference>
<feature type="non-terminal residue" evidence="4">
    <location>
        <position position="1"/>
    </location>
</feature>
<dbReference type="Gene3D" id="2.40.50.140">
    <property type="entry name" value="Nucleic acid-binding proteins"/>
    <property type="match status" value="1"/>
</dbReference>
<protein>
    <recommendedName>
        <fullName evidence="3">ATP-dependent DNA ligase family profile domain-containing protein</fullName>
    </recommendedName>
</protein>
<dbReference type="PROSITE" id="PS00697">
    <property type="entry name" value="DNA_LIGASE_A1"/>
    <property type="match status" value="1"/>
</dbReference>
<reference evidence="4 5" key="1">
    <citation type="journal article" date="2020" name="IScience">
        <title>Genome Sequencing of the Endangered Kingdonia uniflora (Circaeasteraceae, Ranunculales) Reveals Potential Mechanisms of Evolutionary Specialization.</title>
        <authorList>
            <person name="Sun Y."/>
            <person name="Deng T."/>
            <person name="Zhang A."/>
            <person name="Moore M.J."/>
            <person name="Landis J.B."/>
            <person name="Lin N."/>
            <person name="Zhang H."/>
            <person name="Zhang X."/>
            <person name="Huang J."/>
            <person name="Zhang X."/>
            <person name="Sun H."/>
            <person name="Wang H."/>
        </authorList>
    </citation>
    <scope>NUCLEOTIDE SEQUENCE [LARGE SCALE GENOMIC DNA]</scope>
    <source>
        <strain evidence="4">TB1705</strain>
        <tissue evidence="4">Leaf</tissue>
    </source>
</reference>
<name>A0A7J7MWZ3_9MAGN</name>
<dbReference type="PROSITE" id="PS50160">
    <property type="entry name" value="DNA_LIGASE_A3"/>
    <property type="match status" value="1"/>
</dbReference>
<dbReference type="AlphaFoldDB" id="A0A7J7MWZ3"/>
<dbReference type="OrthoDB" id="151490at2759"/>
<dbReference type="InterPro" id="IPR012310">
    <property type="entry name" value="DNA_ligase_ATP-dep_cent"/>
</dbReference>
<keyword evidence="5" id="KW-1185">Reference proteome</keyword>
<dbReference type="GO" id="GO:0006297">
    <property type="term" value="P:nucleotide-excision repair, DNA gap filling"/>
    <property type="evidence" value="ECO:0007669"/>
    <property type="project" value="TreeGrafter"/>
</dbReference>
<evidence type="ECO:0000259" key="3">
    <source>
        <dbReference type="PROSITE" id="PS50160"/>
    </source>
</evidence>